<dbReference type="PANTHER" id="PTHR12234:SF1">
    <property type="entry name" value="FORMIMINOTRANSFERASE N-TERMINAL SUBDOMAIN-CONTAINING PROTEIN"/>
    <property type="match status" value="1"/>
</dbReference>
<gene>
    <name evidence="5" type="ORF">RMAR00112_LOCUS4517</name>
</gene>
<dbReference type="InterPro" id="IPR037070">
    <property type="entry name" value="Formiminotransferase_C_sf"/>
</dbReference>
<dbReference type="InterPro" id="IPR051623">
    <property type="entry name" value="FTCD"/>
</dbReference>
<dbReference type="GO" id="GO:0030409">
    <property type="term" value="F:glutamate formimidoyltransferase activity"/>
    <property type="evidence" value="ECO:0007669"/>
    <property type="project" value="UniProtKB-EC"/>
</dbReference>
<protein>
    <recommendedName>
        <fullName evidence="1">glutamate formimidoyltransferase</fullName>
        <ecNumber evidence="1">2.1.2.5</ecNumber>
    </recommendedName>
</protein>
<name>A0A7S2ZEK8_9RHOD</name>
<keyword evidence="2" id="KW-0808">Transferase</keyword>
<dbReference type="SUPFAM" id="SSF55116">
    <property type="entry name" value="Formiminotransferase domain of formiminotransferase-cyclodeaminase"/>
    <property type="match status" value="2"/>
</dbReference>
<dbReference type="SMART" id="SM01222">
    <property type="entry name" value="FTCD_N"/>
    <property type="match status" value="1"/>
</dbReference>
<dbReference type="SMART" id="SM01221">
    <property type="entry name" value="FTCD"/>
    <property type="match status" value="1"/>
</dbReference>
<proteinExistence type="predicted"/>
<dbReference type="EMBL" id="HBHW01006027">
    <property type="protein sequence ID" value="CAE0036567.1"/>
    <property type="molecule type" value="Transcribed_RNA"/>
</dbReference>
<dbReference type="PANTHER" id="PTHR12234">
    <property type="entry name" value="FORMIMINOTRANSFERASE-CYCLODEAMINASE"/>
    <property type="match status" value="1"/>
</dbReference>
<dbReference type="InterPro" id="IPR037064">
    <property type="entry name" value="Formiminotransferase_N_sf"/>
</dbReference>
<dbReference type="AlphaFoldDB" id="A0A7S2ZEK8"/>
<evidence type="ECO:0000259" key="3">
    <source>
        <dbReference type="SMART" id="SM01221"/>
    </source>
</evidence>
<feature type="domain" description="Formiminotransferase N-terminal subdomain" evidence="4">
    <location>
        <begin position="6"/>
        <end position="171"/>
    </location>
</feature>
<evidence type="ECO:0000256" key="2">
    <source>
        <dbReference type="ARBA" id="ARBA00022679"/>
    </source>
</evidence>
<dbReference type="Gene3D" id="3.30.70.670">
    <property type="entry name" value="Formiminotransferase, C-terminal subdomain"/>
    <property type="match status" value="1"/>
</dbReference>
<reference evidence="5" key="1">
    <citation type="submission" date="2021-01" db="EMBL/GenBank/DDBJ databases">
        <authorList>
            <person name="Corre E."/>
            <person name="Pelletier E."/>
            <person name="Niang G."/>
            <person name="Scheremetjew M."/>
            <person name="Finn R."/>
            <person name="Kale V."/>
            <person name="Holt S."/>
            <person name="Cochrane G."/>
            <person name="Meng A."/>
            <person name="Brown T."/>
            <person name="Cohen L."/>
        </authorList>
    </citation>
    <scope>NUCLEOTIDE SEQUENCE</scope>
    <source>
        <strain evidence="5">CCMP 769</strain>
    </source>
</reference>
<dbReference type="Pfam" id="PF07837">
    <property type="entry name" value="FTCD_N"/>
    <property type="match status" value="1"/>
</dbReference>
<dbReference type="InterPro" id="IPR022384">
    <property type="entry name" value="FormiminoTrfase_cat_dom_sf"/>
</dbReference>
<dbReference type="GO" id="GO:0005542">
    <property type="term" value="F:folic acid binding"/>
    <property type="evidence" value="ECO:0007669"/>
    <property type="project" value="InterPro"/>
</dbReference>
<dbReference type="Gene3D" id="3.30.990.10">
    <property type="entry name" value="Formiminotransferase, N-terminal subdomain"/>
    <property type="match status" value="1"/>
</dbReference>
<evidence type="ECO:0000313" key="5">
    <source>
        <dbReference type="EMBL" id="CAE0036567.1"/>
    </source>
</evidence>
<dbReference type="EC" id="2.1.2.5" evidence="1"/>
<evidence type="ECO:0000256" key="1">
    <source>
        <dbReference type="ARBA" id="ARBA00012252"/>
    </source>
</evidence>
<organism evidence="5">
    <name type="scientific">Rhodosorus marinus</name>
    <dbReference type="NCBI Taxonomy" id="101924"/>
    <lineage>
        <taxon>Eukaryota</taxon>
        <taxon>Rhodophyta</taxon>
        <taxon>Stylonematophyceae</taxon>
        <taxon>Stylonematales</taxon>
        <taxon>Stylonemataceae</taxon>
        <taxon>Rhodosorus</taxon>
    </lineage>
</organism>
<accession>A0A7S2ZEK8</accession>
<sequence>MSTRMKLFTSLVNISEARAWSTIKLLEQSARDVSSHANAALLHTFSDLEYNRTVFTLAGDRDGLSSCIIEMCTTALRNIDLKSHEGIHPRGGVIDLIPVHPLVNTSLEEAGSVARELANALRKEGVSCFLYGAADEQGRSLVDRRKGLGWFKNTKLPENPSSGWTAVGATPYVLNCNVTIDTKDMAMARRIAKAVRRPGQVEAMAFPHGDGIEIACNLTALDQVPPEQIISNVTDLAGRFGVGIVQRTVIGHTVDRLINLATEALGIPKSLG</sequence>
<dbReference type="InterPro" id="IPR012886">
    <property type="entry name" value="Formiminotransferase_N"/>
</dbReference>
<dbReference type="InterPro" id="IPR013802">
    <property type="entry name" value="Formiminotransferase_C"/>
</dbReference>
<evidence type="ECO:0000259" key="4">
    <source>
        <dbReference type="SMART" id="SM01222"/>
    </source>
</evidence>
<feature type="domain" description="Formiminotransferase C-terminal subdomain" evidence="3">
    <location>
        <begin position="177"/>
        <end position="270"/>
    </location>
</feature>